<dbReference type="EMBL" id="JBFOLJ010000007">
    <property type="protein sequence ID" value="KAL2521408.1"/>
    <property type="molecule type" value="Genomic_DNA"/>
</dbReference>
<organism evidence="1 2">
    <name type="scientific">Forsythia ovata</name>
    <dbReference type="NCBI Taxonomy" id="205694"/>
    <lineage>
        <taxon>Eukaryota</taxon>
        <taxon>Viridiplantae</taxon>
        <taxon>Streptophyta</taxon>
        <taxon>Embryophyta</taxon>
        <taxon>Tracheophyta</taxon>
        <taxon>Spermatophyta</taxon>
        <taxon>Magnoliopsida</taxon>
        <taxon>eudicotyledons</taxon>
        <taxon>Gunneridae</taxon>
        <taxon>Pentapetalae</taxon>
        <taxon>asterids</taxon>
        <taxon>lamiids</taxon>
        <taxon>Lamiales</taxon>
        <taxon>Oleaceae</taxon>
        <taxon>Forsythieae</taxon>
        <taxon>Forsythia</taxon>
    </lineage>
</organism>
<gene>
    <name evidence="1" type="ORF">Fot_25331</name>
</gene>
<accession>A0ABD1U9G0</accession>
<evidence type="ECO:0000313" key="2">
    <source>
        <dbReference type="Proteomes" id="UP001604277"/>
    </source>
</evidence>
<name>A0ABD1U9G0_9LAMI</name>
<reference evidence="2" key="1">
    <citation type="submission" date="2024-07" db="EMBL/GenBank/DDBJ databases">
        <title>Two chromosome-level genome assemblies of Korean endemic species Abeliophyllum distichum and Forsythia ovata (Oleaceae).</title>
        <authorList>
            <person name="Jang H."/>
        </authorList>
    </citation>
    <scope>NUCLEOTIDE SEQUENCE [LARGE SCALE GENOMIC DNA]</scope>
</reference>
<proteinExistence type="predicted"/>
<sequence>MGRLNGGQVTGQKGGEGGRQLWGGVMCGGDYELEKNAFFNEERGNRVGSTVKVQDGSATFGAATMDWTCMGRCHEAAGGVIGGCGGDWGRTRWKKLGRTQWMVAFGLVWGGKIIPVGRNG</sequence>
<dbReference type="AlphaFoldDB" id="A0ABD1U9G0"/>
<protein>
    <submittedName>
        <fullName evidence="1">Uncharacterized protein</fullName>
    </submittedName>
</protein>
<keyword evidence="2" id="KW-1185">Reference proteome</keyword>
<evidence type="ECO:0000313" key="1">
    <source>
        <dbReference type="EMBL" id="KAL2521408.1"/>
    </source>
</evidence>
<dbReference type="Proteomes" id="UP001604277">
    <property type="component" value="Unassembled WGS sequence"/>
</dbReference>
<comment type="caution">
    <text evidence="1">The sequence shown here is derived from an EMBL/GenBank/DDBJ whole genome shotgun (WGS) entry which is preliminary data.</text>
</comment>